<evidence type="ECO:0000313" key="2">
    <source>
        <dbReference type="Proteomes" id="UP001732700"/>
    </source>
</evidence>
<dbReference type="Proteomes" id="UP001732700">
    <property type="component" value="Chromosome 7C"/>
</dbReference>
<accession>A0ACD5ZYS9</accession>
<reference evidence="1" key="2">
    <citation type="submission" date="2025-09" db="UniProtKB">
        <authorList>
            <consortium name="EnsemblPlants"/>
        </authorList>
    </citation>
    <scope>IDENTIFICATION</scope>
</reference>
<dbReference type="EnsemblPlants" id="AVESA.00010b.r2.7CG0661090.1">
    <property type="protein sequence ID" value="AVESA.00010b.r2.7CG0661090.1.CDS.1"/>
    <property type="gene ID" value="AVESA.00010b.r2.7CG0661090"/>
</dbReference>
<name>A0ACD5ZYS9_AVESA</name>
<organism evidence="1 2">
    <name type="scientific">Avena sativa</name>
    <name type="common">Oat</name>
    <dbReference type="NCBI Taxonomy" id="4498"/>
    <lineage>
        <taxon>Eukaryota</taxon>
        <taxon>Viridiplantae</taxon>
        <taxon>Streptophyta</taxon>
        <taxon>Embryophyta</taxon>
        <taxon>Tracheophyta</taxon>
        <taxon>Spermatophyta</taxon>
        <taxon>Magnoliopsida</taxon>
        <taxon>Liliopsida</taxon>
        <taxon>Poales</taxon>
        <taxon>Poaceae</taxon>
        <taxon>BOP clade</taxon>
        <taxon>Pooideae</taxon>
        <taxon>Poodae</taxon>
        <taxon>Poeae</taxon>
        <taxon>Poeae Chloroplast Group 1 (Aveneae type)</taxon>
        <taxon>Aveninae</taxon>
        <taxon>Avena</taxon>
    </lineage>
</organism>
<evidence type="ECO:0000313" key="1">
    <source>
        <dbReference type="EnsemblPlants" id="AVESA.00010b.r2.7CG0661090.1.CDS.1"/>
    </source>
</evidence>
<proteinExistence type="predicted"/>
<reference evidence="1" key="1">
    <citation type="submission" date="2021-05" db="EMBL/GenBank/DDBJ databases">
        <authorList>
            <person name="Scholz U."/>
            <person name="Mascher M."/>
            <person name="Fiebig A."/>
        </authorList>
    </citation>
    <scope>NUCLEOTIDE SEQUENCE [LARGE SCALE GENOMIC DNA]</scope>
</reference>
<sequence length="143" mass="15591">MLHILLGQAASAAPVGGRGSFLLSCSEGLAAFPTPEMAEAIAVRRALTISRERSFQRIVLVSDCLALIQRISSPVRDRSILGTVVGDIKALKMDFQSCLFRFSSRKTNVVAHKLARSSEPLVCKFSVDVIPEFIREELCNDVA</sequence>
<keyword evidence="2" id="KW-1185">Reference proteome</keyword>
<protein>
    <submittedName>
        <fullName evidence="1">Uncharacterized protein</fullName>
    </submittedName>
</protein>